<organism evidence="6 7">
    <name type="scientific">Pseudonocardia xishanensis</name>
    <dbReference type="NCBI Taxonomy" id="630995"/>
    <lineage>
        <taxon>Bacteria</taxon>
        <taxon>Bacillati</taxon>
        <taxon>Actinomycetota</taxon>
        <taxon>Actinomycetes</taxon>
        <taxon>Pseudonocardiales</taxon>
        <taxon>Pseudonocardiaceae</taxon>
        <taxon>Pseudonocardia</taxon>
    </lineage>
</organism>
<dbReference type="Pfam" id="PF00440">
    <property type="entry name" value="TetR_N"/>
    <property type="match status" value="1"/>
</dbReference>
<keyword evidence="2 4" id="KW-0238">DNA-binding</keyword>
<dbReference type="EMBL" id="BAABGT010000087">
    <property type="protein sequence ID" value="GAA4554930.1"/>
    <property type="molecule type" value="Genomic_DNA"/>
</dbReference>
<accession>A0ABP8S0H4</accession>
<feature type="DNA-binding region" description="H-T-H motif" evidence="4">
    <location>
        <begin position="38"/>
        <end position="57"/>
    </location>
</feature>
<evidence type="ECO:0000259" key="5">
    <source>
        <dbReference type="PROSITE" id="PS50977"/>
    </source>
</evidence>
<evidence type="ECO:0000256" key="2">
    <source>
        <dbReference type="ARBA" id="ARBA00023125"/>
    </source>
</evidence>
<evidence type="ECO:0000313" key="6">
    <source>
        <dbReference type="EMBL" id="GAA4554930.1"/>
    </source>
</evidence>
<evidence type="ECO:0000313" key="7">
    <source>
        <dbReference type="Proteomes" id="UP001501598"/>
    </source>
</evidence>
<dbReference type="InterPro" id="IPR001647">
    <property type="entry name" value="HTH_TetR"/>
</dbReference>
<keyword evidence="7" id="KW-1185">Reference proteome</keyword>
<proteinExistence type="predicted"/>
<dbReference type="InterPro" id="IPR009057">
    <property type="entry name" value="Homeodomain-like_sf"/>
</dbReference>
<dbReference type="SUPFAM" id="SSF46689">
    <property type="entry name" value="Homeodomain-like"/>
    <property type="match status" value="1"/>
</dbReference>
<dbReference type="InterPro" id="IPR050109">
    <property type="entry name" value="HTH-type_TetR-like_transc_reg"/>
</dbReference>
<keyword evidence="3" id="KW-0804">Transcription</keyword>
<evidence type="ECO:0000256" key="4">
    <source>
        <dbReference type="PROSITE-ProRule" id="PRU00335"/>
    </source>
</evidence>
<dbReference type="PROSITE" id="PS50977">
    <property type="entry name" value="HTH_TETR_2"/>
    <property type="match status" value="1"/>
</dbReference>
<name>A0ABP8S0H4_9PSEU</name>
<reference evidence="7" key="1">
    <citation type="journal article" date="2019" name="Int. J. Syst. Evol. Microbiol.">
        <title>The Global Catalogue of Microorganisms (GCM) 10K type strain sequencing project: providing services to taxonomists for standard genome sequencing and annotation.</title>
        <authorList>
            <consortium name="The Broad Institute Genomics Platform"/>
            <consortium name="The Broad Institute Genome Sequencing Center for Infectious Disease"/>
            <person name="Wu L."/>
            <person name="Ma J."/>
        </authorList>
    </citation>
    <scope>NUCLEOTIDE SEQUENCE [LARGE SCALE GENOMIC DNA]</scope>
    <source>
        <strain evidence="7">JCM 17906</strain>
    </source>
</reference>
<comment type="caution">
    <text evidence="6">The sequence shown here is derived from an EMBL/GenBank/DDBJ whole genome shotgun (WGS) entry which is preliminary data.</text>
</comment>
<evidence type="ECO:0000256" key="1">
    <source>
        <dbReference type="ARBA" id="ARBA00023015"/>
    </source>
</evidence>
<gene>
    <name evidence="6" type="ORF">GCM10023175_54210</name>
</gene>
<dbReference type="Gene3D" id="1.10.357.10">
    <property type="entry name" value="Tetracycline Repressor, domain 2"/>
    <property type="match status" value="1"/>
</dbReference>
<keyword evidence="1" id="KW-0805">Transcription regulation</keyword>
<dbReference type="PANTHER" id="PTHR30055">
    <property type="entry name" value="HTH-TYPE TRANSCRIPTIONAL REGULATOR RUTR"/>
    <property type="match status" value="1"/>
</dbReference>
<dbReference type="Proteomes" id="UP001501598">
    <property type="component" value="Unassembled WGS sequence"/>
</dbReference>
<dbReference type="PANTHER" id="PTHR30055:SF234">
    <property type="entry name" value="HTH-TYPE TRANSCRIPTIONAL REGULATOR BETI"/>
    <property type="match status" value="1"/>
</dbReference>
<dbReference type="PRINTS" id="PR00455">
    <property type="entry name" value="HTHTETR"/>
</dbReference>
<sequence>MASDVKGASRTQQTQATRRRIVDAAAELFIAEGYAATTLAQVARRAGVAVQTVYFHFGNKRTVLKEAVDVAAVGDDEPVALLERPWLERVRAEPDPRLVIELWLDNSRTIMERVGPIMRVVRDAAATDPEMAAQWKTNAEQRATAFGVLAQLLDDRAALRVPLDEATDILCALLGLELHSVLVDRGWTSDRWQRWVTETLVATLLQ</sequence>
<evidence type="ECO:0000256" key="3">
    <source>
        <dbReference type="ARBA" id="ARBA00023163"/>
    </source>
</evidence>
<feature type="domain" description="HTH tetR-type" evidence="5">
    <location>
        <begin position="15"/>
        <end position="75"/>
    </location>
</feature>
<protein>
    <submittedName>
        <fullName evidence="6">TetR/AcrR family transcriptional regulator</fullName>
    </submittedName>
</protein>
<dbReference type="RefSeq" id="WP_345424513.1">
    <property type="nucleotide sequence ID" value="NZ_BAABGT010000087.1"/>
</dbReference>